<accession>A0A1H5K4Q8</accession>
<evidence type="ECO:0000313" key="6">
    <source>
        <dbReference type="EMBL" id="SEE58532.1"/>
    </source>
</evidence>
<dbReference type="STRING" id="67331.SAMN04490357_7652"/>
<comment type="similarity">
    <text evidence="1">Belongs to the sigma-70 factor family. ECF subfamily.</text>
</comment>
<dbReference type="InterPro" id="IPR036388">
    <property type="entry name" value="WH-like_DNA-bd_sf"/>
</dbReference>
<evidence type="ECO:0000256" key="3">
    <source>
        <dbReference type="ARBA" id="ARBA00023082"/>
    </source>
</evidence>
<proteinExistence type="inferred from homology"/>
<gene>
    <name evidence="6" type="ORF">SAMN04490357_7652</name>
    <name evidence="7" type="ORF">SAMN04490357_7709</name>
</gene>
<dbReference type="EMBL" id="FNTD01000005">
    <property type="protein sequence ID" value="SEE58532.1"/>
    <property type="molecule type" value="Genomic_DNA"/>
</dbReference>
<evidence type="ECO:0000256" key="4">
    <source>
        <dbReference type="ARBA" id="ARBA00023163"/>
    </source>
</evidence>
<dbReference type="InterPro" id="IPR013249">
    <property type="entry name" value="RNA_pol_sigma70_r4_t2"/>
</dbReference>
<keyword evidence="3" id="KW-0731">Sigma factor</keyword>
<feature type="domain" description="RNA polymerase sigma factor 70 region 4 type 2" evidence="5">
    <location>
        <begin position="202"/>
        <end position="250"/>
    </location>
</feature>
<dbReference type="Proteomes" id="UP000182375">
    <property type="component" value="Unassembled WGS sequence"/>
</dbReference>
<dbReference type="RefSeq" id="WP_074996381.1">
    <property type="nucleotide sequence ID" value="NZ_FNTD01000005.1"/>
</dbReference>
<keyword evidence="2" id="KW-0805">Transcription regulation</keyword>
<evidence type="ECO:0000256" key="1">
    <source>
        <dbReference type="ARBA" id="ARBA00010641"/>
    </source>
</evidence>
<evidence type="ECO:0000313" key="8">
    <source>
        <dbReference type="Proteomes" id="UP000182375"/>
    </source>
</evidence>
<dbReference type="InterPro" id="IPR013324">
    <property type="entry name" value="RNA_pol_sigma_r3/r4-like"/>
</dbReference>
<dbReference type="GO" id="GO:0016987">
    <property type="term" value="F:sigma factor activity"/>
    <property type="evidence" value="ECO:0007669"/>
    <property type="project" value="UniProtKB-KW"/>
</dbReference>
<evidence type="ECO:0000256" key="2">
    <source>
        <dbReference type="ARBA" id="ARBA00023015"/>
    </source>
</evidence>
<dbReference type="GeneID" id="95516603"/>
<evidence type="ECO:0000313" key="7">
    <source>
        <dbReference type="EMBL" id="SEE59705.1"/>
    </source>
</evidence>
<dbReference type="GO" id="GO:0006352">
    <property type="term" value="P:DNA-templated transcription initiation"/>
    <property type="evidence" value="ECO:0007669"/>
    <property type="project" value="InterPro"/>
</dbReference>
<evidence type="ECO:0000259" key="5">
    <source>
        <dbReference type="Pfam" id="PF08281"/>
    </source>
</evidence>
<dbReference type="Pfam" id="PF08281">
    <property type="entry name" value="Sigma70_r4_2"/>
    <property type="match status" value="1"/>
</dbReference>
<reference evidence="7 8" key="1">
    <citation type="submission" date="2016-10" db="EMBL/GenBank/DDBJ databases">
        <authorList>
            <person name="de Groot N.N."/>
        </authorList>
    </citation>
    <scope>NUCLEOTIDE SEQUENCE [LARGE SCALE GENOMIC DNA]</scope>
    <source>
        <strain evidence="7 8">DSM 40306</strain>
    </source>
</reference>
<dbReference type="SUPFAM" id="SSF88659">
    <property type="entry name" value="Sigma3 and sigma4 domains of RNA polymerase sigma factors"/>
    <property type="match status" value="1"/>
</dbReference>
<dbReference type="Gene3D" id="1.10.10.10">
    <property type="entry name" value="Winged helix-like DNA-binding domain superfamily/Winged helix DNA-binding domain"/>
    <property type="match status" value="1"/>
</dbReference>
<sequence length="296" mass="34515">MRIGMIPDEDPRARAERQRAEDAALVERLRRAEFRSSEMQLTQEQLWAYATVTLNSWCSNRKIVERVRASAPAHAEFDIDSRHGDVLRTDPQERIDLVLTAVSGAWPAFVKHALREGGWNPQWEPESPEPTGGRRPSAASLRTYFTRGVLQSFPRHYRKWCRQHDRRLAELGVMDDWTVDLSPWWTGNSPFEDESVLVNAWLNDFLASLPEHKRHMLRMVYEGYSYAEIGETLGITAKMVTDRIYRIHRHLRERRQLLRKEYRDLTGHHPEPGADDRMAAALQRRAQQARQAGVRR</sequence>
<protein>
    <submittedName>
        <fullName evidence="7">RNA polymerase sigma factor, sigma-70 family</fullName>
    </submittedName>
</protein>
<dbReference type="GO" id="GO:0003677">
    <property type="term" value="F:DNA binding"/>
    <property type="evidence" value="ECO:0007669"/>
    <property type="project" value="InterPro"/>
</dbReference>
<organism evidence="7 8">
    <name type="scientific">Streptomyces misionensis</name>
    <dbReference type="NCBI Taxonomy" id="67331"/>
    <lineage>
        <taxon>Bacteria</taxon>
        <taxon>Bacillati</taxon>
        <taxon>Actinomycetota</taxon>
        <taxon>Actinomycetes</taxon>
        <taxon>Kitasatosporales</taxon>
        <taxon>Streptomycetaceae</taxon>
        <taxon>Streptomyces</taxon>
    </lineage>
</organism>
<keyword evidence="4" id="KW-0804">Transcription</keyword>
<name>A0A1H5K4Q8_9ACTN</name>
<dbReference type="AlphaFoldDB" id="A0A1H5K4Q8"/>
<dbReference type="EMBL" id="FNTD01000005">
    <property type="protein sequence ID" value="SEE59705.1"/>
    <property type="molecule type" value="Genomic_DNA"/>
</dbReference>